<keyword evidence="2" id="KW-1185">Reference proteome</keyword>
<protein>
    <submittedName>
        <fullName evidence="1">Uncharacterized protein</fullName>
    </submittedName>
</protein>
<name>A0A1E3VKL6_9HYPH</name>
<dbReference type="EMBL" id="LPWE01000013">
    <property type="protein sequence ID" value="ODR93831.1"/>
    <property type="molecule type" value="Genomic_DNA"/>
</dbReference>
<dbReference type="AlphaFoldDB" id="A0A1E3VKL6"/>
<gene>
    <name evidence="1" type="ORF">AUC70_09340</name>
</gene>
<sequence length="83" mass="8631">MVRRAEGLVGVDLDGVAIPGDTPPVVAAMDENRPARTGPRCPWLIVTQLASGTSSMRNGDAGPPFVRLLSISACRRASSGAAW</sequence>
<comment type="caution">
    <text evidence="1">The sequence shown here is derived from an EMBL/GenBank/DDBJ whole genome shotgun (WGS) entry which is preliminary data.</text>
</comment>
<dbReference type="RefSeq" id="WP_244505616.1">
    <property type="nucleotide sequence ID" value="NZ_LPWE01000013.1"/>
</dbReference>
<proteinExistence type="predicted"/>
<dbReference type="Proteomes" id="UP000094172">
    <property type="component" value="Unassembled WGS sequence"/>
</dbReference>
<organism evidence="1 2">
    <name type="scientific">Methyloceanibacter stevinii</name>
    <dbReference type="NCBI Taxonomy" id="1774970"/>
    <lineage>
        <taxon>Bacteria</taxon>
        <taxon>Pseudomonadati</taxon>
        <taxon>Pseudomonadota</taxon>
        <taxon>Alphaproteobacteria</taxon>
        <taxon>Hyphomicrobiales</taxon>
        <taxon>Hyphomicrobiaceae</taxon>
        <taxon>Methyloceanibacter</taxon>
    </lineage>
</organism>
<evidence type="ECO:0000313" key="2">
    <source>
        <dbReference type="Proteomes" id="UP000094172"/>
    </source>
</evidence>
<dbReference type="STRING" id="1774970.AUC70_09340"/>
<accession>A0A1E3VKL6</accession>
<reference evidence="1 2" key="1">
    <citation type="journal article" date="2016" name="Environ. Microbiol.">
        <title>New Methyloceanibacter diversity from North Sea sediments includes methanotroph containing solely the soluble methane monooxygenase.</title>
        <authorList>
            <person name="Vekeman B."/>
            <person name="Kerckhof F.M."/>
            <person name="Cremers G."/>
            <person name="de Vos P."/>
            <person name="Vandamme P."/>
            <person name="Boon N."/>
            <person name="Op den Camp H.J."/>
            <person name="Heylen K."/>
        </authorList>
    </citation>
    <scope>NUCLEOTIDE SEQUENCE [LARGE SCALE GENOMIC DNA]</scope>
    <source>
        <strain evidence="1 2">R-67176</strain>
    </source>
</reference>
<evidence type="ECO:0000313" key="1">
    <source>
        <dbReference type="EMBL" id="ODR93831.1"/>
    </source>
</evidence>